<dbReference type="EMBL" id="JAWCUD010000003">
    <property type="protein sequence ID" value="MDU0202145.1"/>
    <property type="molecule type" value="Genomic_DNA"/>
</dbReference>
<name>A0ABU3RD24_9BACL</name>
<dbReference type="SUPFAM" id="SSF46689">
    <property type="entry name" value="Homeodomain-like"/>
    <property type="match status" value="2"/>
</dbReference>
<feature type="domain" description="HTH araC/xylS-type" evidence="4">
    <location>
        <begin position="15"/>
        <end position="113"/>
    </location>
</feature>
<comment type="caution">
    <text evidence="5">The sequence shown here is derived from an EMBL/GenBank/DDBJ whole genome shotgun (WGS) entry which is preliminary data.</text>
</comment>
<dbReference type="InterPro" id="IPR009057">
    <property type="entry name" value="Homeodomain-like_sf"/>
</dbReference>
<evidence type="ECO:0000313" key="6">
    <source>
        <dbReference type="Proteomes" id="UP001260980"/>
    </source>
</evidence>
<evidence type="ECO:0000256" key="3">
    <source>
        <dbReference type="ARBA" id="ARBA00023163"/>
    </source>
</evidence>
<keyword evidence="3" id="KW-0804">Transcription</keyword>
<dbReference type="PROSITE" id="PS01124">
    <property type="entry name" value="HTH_ARAC_FAMILY_2"/>
    <property type="match status" value="1"/>
</dbReference>
<gene>
    <name evidence="5" type="ORF">RQP52_13660</name>
</gene>
<organism evidence="5 6">
    <name type="scientific">Paenibacillus violae</name>
    <dbReference type="NCBI Taxonomy" id="3077234"/>
    <lineage>
        <taxon>Bacteria</taxon>
        <taxon>Bacillati</taxon>
        <taxon>Bacillota</taxon>
        <taxon>Bacilli</taxon>
        <taxon>Bacillales</taxon>
        <taxon>Paenibacillaceae</taxon>
        <taxon>Paenibacillus</taxon>
    </lineage>
</organism>
<evidence type="ECO:0000259" key="4">
    <source>
        <dbReference type="PROSITE" id="PS01124"/>
    </source>
</evidence>
<evidence type="ECO:0000256" key="2">
    <source>
        <dbReference type="ARBA" id="ARBA00023125"/>
    </source>
</evidence>
<dbReference type="Proteomes" id="UP001260980">
    <property type="component" value="Unassembled WGS sequence"/>
</dbReference>
<dbReference type="Pfam" id="PF12833">
    <property type="entry name" value="HTH_18"/>
    <property type="match status" value="1"/>
</dbReference>
<keyword evidence="2" id="KW-0238">DNA-binding</keyword>
<sequence>MERPKLSSKSDAVVQKLADYLEEHWENKLDPEQIVSEFKLNYRYMSTLFTTKMGISLFNYHERLRIHKSAELLRTTTFNVSEVSDRLHFTNPYYFSRVFRKVMGESPTEYIRNIYRT</sequence>
<dbReference type="PANTHER" id="PTHR43280:SF2">
    <property type="entry name" value="HTH-TYPE TRANSCRIPTIONAL REGULATOR EXSA"/>
    <property type="match status" value="1"/>
</dbReference>
<keyword evidence="1" id="KW-0805">Transcription regulation</keyword>
<reference evidence="5 6" key="1">
    <citation type="submission" date="2023-10" db="EMBL/GenBank/DDBJ databases">
        <title>Paenibacillus strain PFR10 Genome sequencing and assembly.</title>
        <authorList>
            <person name="Kim I."/>
        </authorList>
    </citation>
    <scope>NUCLEOTIDE SEQUENCE [LARGE SCALE GENOMIC DNA]</scope>
    <source>
        <strain evidence="5 6">PFR10</strain>
    </source>
</reference>
<dbReference type="SMART" id="SM00342">
    <property type="entry name" value="HTH_ARAC"/>
    <property type="match status" value="1"/>
</dbReference>
<dbReference type="InterPro" id="IPR018060">
    <property type="entry name" value="HTH_AraC"/>
</dbReference>
<accession>A0ABU3RD24</accession>
<proteinExistence type="predicted"/>
<protein>
    <submittedName>
        <fullName evidence="5">AraC family transcriptional regulator</fullName>
    </submittedName>
</protein>
<keyword evidence="6" id="KW-1185">Reference proteome</keyword>
<dbReference type="Gene3D" id="1.10.10.60">
    <property type="entry name" value="Homeodomain-like"/>
    <property type="match status" value="2"/>
</dbReference>
<dbReference type="PANTHER" id="PTHR43280">
    <property type="entry name" value="ARAC-FAMILY TRANSCRIPTIONAL REGULATOR"/>
    <property type="match status" value="1"/>
</dbReference>
<evidence type="ECO:0000256" key="1">
    <source>
        <dbReference type="ARBA" id="ARBA00023015"/>
    </source>
</evidence>
<evidence type="ECO:0000313" key="5">
    <source>
        <dbReference type="EMBL" id="MDU0202145.1"/>
    </source>
</evidence>